<dbReference type="KEGG" id="talb:FTW19_12360"/>
<accession>A0A5B9E8Z5</accession>
<keyword evidence="2" id="KW-1185">Reference proteome</keyword>
<dbReference type="EMBL" id="CP042806">
    <property type="protein sequence ID" value="QEE28722.1"/>
    <property type="molecule type" value="Genomic_DNA"/>
</dbReference>
<reference evidence="1 2" key="1">
    <citation type="submission" date="2019-08" db="EMBL/GenBank/DDBJ databases">
        <title>Complete genome sequence of Terriglobus albidus strain ORNL.</title>
        <authorList>
            <person name="Podar M."/>
        </authorList>
    </citation>
    <scope>NUCLEOTIDE SEQUENCE [LARGE SCALE GENOMIC DNA]</scope>
    <source>
        <strain evidence="1 2">ORNL</strain>
    </source>
</reference>
<dbReference type="Proteomes" id="UP000321820">
    <property type="component" value="Chromosome"/>
</dbReference>
<organism evidence="1 2">
    <name type="scientific">Terriglobus albidus</name>
    <dbReference type="NCBI Taxonomy" id="1592106"/>
    <lineage>
        <taxon>Bacteria</taxon>
        <taxon>Pseudomonadati</taxon>
        <taxon>Acidobacteriota</taxon>
        <taxon>Terriglobia</taxon>
        <taxon>Terriglobales</taxon>
        <taxon>Acidobacteriaceae</taxon>
        <taxon>Terriglobus</taxon>
    </lineage>
</organism>
<proteinExistence type="predicted"/>
<evidence type="ECO:0000313" key="1">
    <source>
        <dbReference type="EMBL" id="QEE28722.1"/>
    </source>
</evidence>
<gene>
    <name evidence="1" type="ORF">FTW19_12360</name>
</gene>
<evidence type="ECO:0000313" key="2">
    <source>
        <dbReference type="Proteomes" id="UP000321820"/>
    </source>
</evidence>
<dbReference type="OrthoDB" id="111983at2"/>
<dbReference type="InterPro" id="IPR017801">
    <property type="entry name" value="DUF3738"/>
</dbReference>
<sequence length="282" mass="30818">MVLRTTRLVPIALLVVLAFAGTVLGQSSSLVSSAQSQVSVPLPPDADPSFEVATIKPSDTTAPHGTGIRSNGNRVAAFNFSIGELIAYSYGLHAKQIIAEASFPLGTHFDIEGVPNFVGHPNITQSRRMFQRLLVSRFKLEFRYESRELSAYVIQVAKGGPKLVQTTRKPSDRTGFSYNCQVVLTVRNASIADVARGMQEAFMDKPVVDQTGLHDRYDFDLKWTPDESQSYCPVDSSHSNNDPEAPPGLYTAIQEQIGLKLVPTKASVQVMVIDHIEAPSEN</sequence>
<dbReference type="Pfam" id="PF12543">
    <property type="entry name" value="DUF3738"/>
    <property type="match status" value="1"/>
</dbReference>
<dbReference type="AlphaFoldDB" id="A0A5B9E8Z5"/>
<protein>
    <submittedName>
        <fullName evidence="1">TIGR03435 family protein</fullName>
    </submittedName>
</protein>
<dbReference type="NCBIfam" id="TIGR03435">
    <property type="entry name" value="Soli_TIGR03435"/>
    <property type="match status" value="1"/>
</dbReference>
<name>A0A5B9E8Z5_9BACT</name>